<feature type="domain" description="p-hydroxybenzoic acid efflux pump subunit AaeA-like beta-barrel" evidence="5">
    <location>
        <begin position="228"/>
        <end position="319"/>
    </location>
</feature>
<evidence type="ECO:0000256" key="3">
    <source>
        <dbReference type="SAM" id="Coils"/>
    </source>
</evidence>
<comment type="caution">
    <text evidence="6">The sequence shown here is derived from an EMBL/GenBank/DDBJ whole genome shotgun (WGS) entry which is preliminary data.</text>
</comment>
<evidence type="ECO:0000313" key="6">
    <source>
        <dbReference type="EMBL" id="TXS94331.1"/>
    </source>
</evidence>
<keyword evidence="7" id="KW-1185">Reference proteome</keyword>
<evidence type="ECO:0000259" key="4">
    <source>
        <dbReference type="Pfam" id="PF25917"/>
    </source>
</evidence>
<sequence>MSAGVVTAAAVAAWLTFGGRGSVHTENAYIKADILSLATDVGGIVAEVPVEANQRVARGQLLARLEDTPFRLAVAEAEAHLHQVRNELLSRRADYAEAEAALQQAQRDADYYQRQLGRNEKMGPIAISEAQLDEARQQLARAHSQIAINREKLSSLAAELGGDNTTPLEDQADLKVAQAQLDNARYKLSRTEIYAPVDGLIANEVPKVGEMAPSGLTLINMLSTEDTWVEANLKETQLAGVAAGQKATVTIDAYPGVKWEATVDSVSPASGSEFALIPAQNASGNWVKVVQRVPVRLRLTAPDGEQLPLRAGMSAEVRIDIGSPGERPGAALASTTSQVVLSQ</sequence>
<proteinExistence type="inferred from homology"/>
<dbReference type="Gene3D" id="2.40.30.170">
    <property type="match status" value="1"/>
</dbReference>
<dbReference type="GO" id="GO:0055085">
    <property type="term" value="P:transmembrane transport"/>
    <property type="evidence" value="ECO:0007669"/>
    <property type="project" value="InterPro"/>
</dbReference>
<dbReference type="Pfam" id="PF25917">
    <property type="entry name" value="BSH_RND"/>
    <property type="match status" value="1"/>
</dbReference>
<gene>
    <name evidence="6" type="ORF">FV139_11065</name>
</gene>
<reference evidence="6 7" key="1">
    <citation type="submission" date="2019-08" db="EMBL/GenBank/DDBJ databases">
        <title>Parahaliea maris sp. nov., isolated from the surface seawater.</title>
        <authorList>
            <person name="Liu Y."/>
        </authorList>
    </citation>
    <scope>NUCLEOTIDE SEQUENCE [LARGE SCALE GENOMIC DNA]</scope>
    <source>
        <strain evidence="6 7">HSLHS9</strain>
    </source>
</reference>
<feature type="coiled-coil region" evidence="3">
    <location>
        <begin position="88"/>
        <end position="152"/>
    </location>
</feature>
<evidence type="ECO:0000259" key="5">
    <source>
        <dbReference type="Pfam" id="PF25963"/>
    </source>
</evidence>
<comment type="subcellular location">
    <subcellularLocation>
        <location evidence="1">Cell envelope</location>
    </subcellularLocation>
</comment>
<dbReference type="Gene3D" id="2.40.50.100">
    <property type="match status" value="1"/>
</dbReference>
<dbReference type="EMBL" id="VRZA01000003">
    <property type="protein sequence ID" value="TXS94331.1"/>
    <property type="molecule type" value="Genomic_DNA"/>
</dbReference>
<dbReference type="AlphaFoldDB" id="A0A5C9A542"/>
<dbReference type="Pfam" id="PF25963">
    <property type="entry name" value="Beta-barrel_AAEA"/>
    <property type="match status" value="1"/>
</dbReference>
<organism evidence="6 7">
    <name type="scientific">Parahaliea maris</name>
    <dbReference type="NCBI Taxonomy" id="2716870"/>
    <lineage>
        <taxon>Bacteria</taxon>
        <taxon>Pseudomonadati</taxon>
        <taxon>Pseudomonadota</taxon>
        <taxon>Gammaproteobacteria</taxon>
        <taxon>Cellvibrionales</taxon>
        <taxon>Halieaceae</taxon>
        <taxon>Parahaliea</taxon>
    </lineage>
</organism>
<dbReference type="GO" id="GO:0030313">
    <property type="term" value="C:cell envelope"/>
    <property type="evidence" value="ECO:0007669"/>
    <property type="project" value="UniProtKB-SubCell"/>
</dbReference>
<dbReference type="Proteomes" id="UP000321039">
    <property type="component" value="Unassembled WGS sequence"/>
</dbReference>
<evidence type="ECO:0000313" key="7">
    <source>
        <dbReference type="Proteomes" id="UP000321039"/>
    </source>
</evidence>
<evidence type="ECO:0000256" key="1">
    <source>
        <dbReference type="ARBA" id="ARBA00004196"/>
    </source>
</evidence>
<feature type="domain" description="Multidrug resistance protein MdtA-like barrel-sandwich hybrid" evidence="4">
    <location>
        <begin position="38"/>
        <end position="220"/>
    </location>
</feature>
<dbReference type="SUPFAM" id="SSF111369">
    <property type="entry name" value="HlyD-like secretion proteins"/>
    <property type="match status" value="2"/>
</dbReference>
<dbReference type="PANTHER" id="PTHR30386">
    <property type="entry name" value="MEMBRANE FUSION SUBUNIT OF EMRAB-TOLC MULTIDRUG EFFLUX PUMP"/>
    <property type="match status" value="1"/>
</dbReference>
<evidence type="ECO:0000256" key="2">
    <source>
        <dbReference type="ARBA" id="ARBA00009477"/>
    </source>
</evidence>
<dbReference type="InterPro" id="IPR058634">
    <property type="entry name" value="AaeA-lik-b-barrel"/>
</dbReference>
<dbReference type="InterPro" id="IPR050739">
    <property type="entry name" value="MFP"/>
</dbReference>
<comment type="similarity">
    <text evidence="2">Belongs to the membrane fusion protein (MFP) (TC 8.A.1) family.</text>
</comment>
<protein>
    <submittedName>
        <fullName evidence="6">HlyD family secretion protein</fullName>
    </submittedName>
</protein>
<keyword evidence="3" id="KW-0175">Coiled coil</keyword>
<dbReference type="InterPro" id="IPR058625">
    <property type="entry name" value="MdtA-like_BSH"/>
</dbReference>
<accession>A0A5C9A542</accession>
<dbReference type="PANTHER" id="PTHR30386:SF19">
    <property type="entry name" value="MULTIDRUG EXPORT PROTEIN EMRA-RELATED"/>
    <property type="match status" value="1"/>
</dbReference>
<name>A0A5C9A542_9GAMM</name>
<dbReference type="Gene3D" id="1.10.287.470">
    <property type="entry name" value="Helix hairpin bin"/>
    <property type="match status" value="1"/>
</dbReference>